<evidence type="ECO:0000256" key="6">
    <source>
        <dbReference type="SAM" id="Phobius"/>
    </source>
</evidence>
<evidence type="ECO:0000256" key="5">
    <source>
        <dbReference type="SAM" id="MobiDB-lite"/>
    </source>
</evidence>
<feature type="domain" description="Cytochrome c" evidence="7">
    <location>
        <begin position="375"/>
        <end position="455"/>
    </location>
</feature>
<accession>A0A6N7C0R0</accession>
<dbReference type="EMBL" id="VZIZ01000015">
    <property type="protein sequence ID" value="KAF0568871.1"/>
    <property type="molecule type" value="Genomic_DNA"/>
</dbReference>
<dbReference type="GO" id="GO:0020037">
    <property type="term" value="F:heme binding"/>
    <property type="evidence" value="ECO:0007669"/>
    <property type="project" value="InterPro"/>
</dbReference>
<comment type="caution">
    <text evidence="8">The sequence shown here is derived from an EMBL/GenBank/DDBJ whole genome shotgun (WGS) entry which is preliminary data.</text>
</comment>
<evidence type="ECO:0000256" key="2">
    <source>
        <dbReference type="ARBA" id="ARBA00022723"/>
    </source>
</evidence>
<keyword evidence="3 4" id="KW-0408">Iron</keyword>
<evidence type="ECO:0000313" key="8">
    <source>
        <dbReference type="EMBL" id="KAF0568871.1"/>
    </source>
</evidence>
<keyword evidence="1 4" id="KW-0349">Heme</keyword>
<evidence type="ECO:0000256" key="1">
    <source>
        <dbReference type="ARBA" id="ARBA00022617"/>
    </source>
</evidence>
<dbReference type="GO" id="GO:0009055">
    <property type="term" value="F:electron transfer activity"/>
    <property type="evidence" value="ECO:0007669"/>
    <property type="project" value="InterPro"/>
</dbReference>
<evidence type="ECO:0000256" key="3">
    <source>
        <dbReference type="ARBA" id="ARBA00023004"/>
    </source>
</evidence>
<dbReference type="GO" id="GO:0046872">
    <property type="term" value="F:metal ion binding"/>
    <property type="evidence" value="ECO:0007669"/>
    <property type="project" value="UniProtKB-KW"/>
</dbReference>
<organism evidence="8 9">
    <name type="scientific">Psychrobacter nivimaris</name>
    <dbReference type="NCBI Taxonomy" id="281738"/>
    <lineage>
        <taxon>Bacteria</taxon>
        <taxon>Pseudomonadati</taxon>
        <taxon>Pseudomonadota</taxon>
        <taxon>Gammaproteobacteria</taxon>
        <taxon>Moraxellales</taxon>
        <taxon>Moraxellaceae</taxon>
        <taxon>Psychrobacter</taxon>
    </lineage>
</organism>
<feature type="transmembrane region" description="Helical" evidence="6">
    <location>
        <begin position="233"/>
        <end position="250"/>
    </location>
</feature>
<evidence type="ECO:0000256" key="4">
    <source>
        <dbReference type="PROSITE-ProRule" id="PRU00433"/>
    </source>
</evidence>
<gene>
    <name evidence="8" type="ORF">FQV37_627</name>
</gene>
<feature type="transmembrane region" description="Helical" evidence="6">
    <location>
        <begin position="286"/>
        <end position="303"/>
    </location>
</feature>
<evidence type="ECO:0000313" key="9">
    <source>
        <dbReference type="Proteomes" id="UP000471465"/>
    </source>
</evidence>
<keyword evidence="6" id="KW-0472">Membrane</keyword>
<protein>
    <submittedName>
        <fullName evidence="8">Membrane protein related to purine degradation</fullName>
    </submittedName>
</protein>
<sequence>MGAYLLEWLSLFFRWFHVIAGVAWIGASFYFVWLDLSLRKPPQWKTDKGISGDLWAVHGGGFYEIAKYKLEPEEMPKTLHWFKWEAYTTWLTGAAMMSIVYYANATAYLIDPSKVPFTSIGAIATSLLFLFGSYFIYEVIVRSHLGKNAFIFSTLIFILLVIASWGSYQLFSDRASFIHIGAILGTVMVGNVFFGIMPAQRALVDCVRRGEKPGKEVAELALQAKNRSLMNNYFTLPLIFTMISNHYPMMYAHEKGWLVLVFVGIITATARHYFNQKHLGHKKPRYLVIPAVLTVLLIIWMRPEPIEPVPAMPATASVAPTTTDSTPPVTSATTDSSTDTVANANNSSNSNATNSANNRISTNAATAEAVPVSASADDAMMDVVHTRCSTCHAVQPTQQGFAAPPAGIILQTPEDLKIYKAKIVTAVQTGYMPLGNITQLTDAERQQLVAYASSL</sequence>
<dbReference type="AlphaFoldDB" id="A0A6N7C0R0"/>
<dbReference type="Proteomes" id="UP000471465">
    <property type="component" value="Unassembled WGS sequence"/>
</dbReference>
<feature type="region of interest" description="Disordered" evidence="5">
    <location>
        <begin position="316"/>
        <end position="358"/>
    </location>
</feature>
<dbReference type="Gene3D" id="1.10.760.10">
    <property type="entry name" value="Cytochrome c-like domain"/>
    <property type="match status" value="1"/>
</dbReference>
<keyword evidence="9" id="KW-1185">Reference proteome</keyword>
<dbReference type="Pfam" id="PF06181">
    <property type="entry name" value="Urate_ox_N"/>
    <property type="match status" value="1"/>
</dbReference>
<feature type="transmembrane region" description="Helical" evidence="6">
    <location>
        <begin position="149"/>
        <end position="171"/>
    </location>
</feature>
<dbReference type="SUPFAM" id="SSF46626">
    <property type="entry name" value="Cytochrome c"/>
    <property type="match status" value="1"/>
</dbReference>
<feature type="transmembrane region" description="Helical" evidence="6">
    <location>
        <begin position="12"/>
        <end position="33"/>
    </location>
</feature>
<feature type="transmembrane region" description="Helical" evidence="6">
    <location>
        <begin position="84"/>
        <end position="103"/>
    </location>
</feature>
<dbReference type="PROSITE" id="PS51007">
    <property type="entry name" value="CYTC"/>
    <property type="match status" value="1"/>
</dbReference>
<dbReference type="InterPro" id="IPR036909">
    <property type="entry name" value="Cyt_c-like_dom_sf"/>
</dbReference>
<dbReference type="InterPro" id="IPR009056">
    <property type="entry name" value="Cyt_c-like_dom"/>
</dbReference>
<dbReference type="RefSeq" id="WP_160021956.1">
    <property type="nucleotide sequence ID" value="NZ_VZIZ01000015.1"/>
</dbReference>
<feature type="transmembrane region" description="Helical" evidence="6">
    <location>
        <begin position="115"/>
        <end position="137"/>
    </location>
</feature>
<evidence type="ECO:0000259" key="7">
    <source>
        <dbReference type="PROSITE" id="PS51007"/>
    </source>
</evidence>
<feature type="transmembrane region" description="Helical" evidence="6">
    <location>
        <begin position="256"/>
        <end position="274"/>
    </location>
</feature>
<keyword evidence="6" id="KW-0812">Transmembrane</keyword>
<feature type="transmembrane region" description="Helical" evidence="6">
    <location>
        <begin position="177"/>
        <end position="199"/>
    </location>
</feature>
<dbReference type="InterPro" id="IPR010389">
    <property type="entry name" value="Urate_ox_N"/>
</dbReference>
<keyword evidence="6" id="KW-1133">Transmembrane helix</keyword>
<keyword evidence="2 4" id="KW-0479">Metal-binding</keyword>
<reference evidence="8 9" key="1">
    <citation type="submission" date="2019-09" db="EMBL/GenBank/DDBJ databases">
        <title>Draft genome sequence of Psychrobacter nivimaris LAMA 639, in search for biotechnological relevant genes.</title>
        <authorList>
            <person name="Lima A.O.S."/>
            <person name="Staloch B.E.K."/>
            <person name="Freitas R.C."/>
            <person name="Niero H."/>
            <person name="Silva M.A.C."/>
        </authorList>
    </citation>
    <scope>NUCLEOTIDE SEQUENCE [LARGE SCALE GENOMIC DNA]</scope>
    <source>
        <strain evidence="8 9">LAMA 639</strain>
    </source>
</reference>
<proteinExistence type="predicted"/>
<name>A0A6N7C0R0_9GAMM</name>